<evidence type="ECO:0000256" key="7">
    <source>
        <dbReference type="ARBA" id="ARBA00023136"/>
    </source>
</evidence>
<comment type="caution">
    <text evidence="10">The sequence shown here is derived from an EMBL/GenBank/DDBJ whole genome shotgun (WGS) entry which is preliminary data.</text>
</comment>
<dbReference type="Proteomes" id="UP000032673">
    <property type="component" value="Unassembled WGS sequence"/>
</dbReference>
<evidence type="ECO:0000313" key="9">
    <source>
        <dbReference type="EMBL" id="GAN63334.1"/>
    </source>
</evidence>
<feature type="transmembrane region" description="Helical" evidence="8">
    <location>
        <begin position="987"/>
        <end position="1012"/>
    </location>
</feature>
<evidence type="ECO:0000313" key="11">
    <source>
        <dbReference type="Proteomes" id="UP000032673"/>
    </source>
</evidence>
<accession>A0A6N3T8B7</accession>
<comment type="similarity">
    <text evidence="2">Belongs to the resistance-nodulation-cell division (RND) (TC 2.A.6) family.</text>
</comment>
<feature type="transmembrane region" description="Helical" evidence="8">
    <location>
        <begin position="909"/>
        <end position="935"/>
    </location>
</feature>
<feature type="transmembrane region" description="Helical" evidence="8">
    <location>
        <begin position="522"/>
        <end position="541"/>
    </location>
</feature>
<reference evidence="9 11" key="1">
    <citation type="submission" date="2012-11" db="EMBL/GenBank/DDBJ databases">
        <title>Whole genome sequence of Acetobacter indonesiensis 5H-1.</title>
        <authorList>
            <person name="Azuma Y."/>
            <person name="Higashiura N."/>
            <person name="Hirakawa H."/>
            <person name="Matsushita K."/>
        </authorList>
    </citation>
    <scope>NUCLEOTIDE SEQUENCE [LARGE SCALE GENOMIC DNA]</scope>
    <source>
        <strain evidence="9 11">5H-1</strain>
    </source>
</reference>
<keyword evidence="5 8" id="KW-0812">Transmembrane</keyword>
<protein>
    <submittedName>
        <fullName evidence="10">Cation transporter</fullName>
    </submittedName>
    <submittedName>
        <fullName evidence="9">Heavy metal efflux pump, cobalt/zinc/cadmium resistance protein CzcA</fullName>
    </submittedName>
</protein>
<name>A0A6N3T8B7_9PROT</name>
<evidence type="ECO:0000313" key="10">
    <source>
        <dbReference type="EMBL" id="GEN03837.1"/>
    </source>
</evidence>
<keyword evidence="11" id="KW-1185">Reference proteome</keyword>
<dbReference type="PRINTS" id="PR00702">
    <property type="entry name" value="ACRIFLAVINRP"/>
</dbReference>
<evidence type="ECO:0000256" key="1">
    <source>
        <dbReference type="ARBA" id="ARBA00004651"/>
    </source>
</evidence>
<dbReference type="InterPro" id="IPR004763">
    <property type="entry name" value="CusA-like"/>
</dbReference>
<dbReference type="Gene3D" id="3.30.70.1320">
    <property type="entry name" value="Multidrug efflux transporter AcrB pore domain like"/>
    <property type="match status" value="1"/>
</dbReference>
<dbReference type="EMBL" id="BJXQ01000010">
    <property type="protein sequence ID" value="GEN03837.1"/>
    <property type="molecule type" value="Genomic_DNA"/>
</dbReference>
<reference evidence="10 12" key="2">
    <citation type="submission" date="2019-07" db="EMBL/GenBank/DDBJ databases">
        <title>Whole genome shotgun sequence of Acetobacter indonesiensis NBRC 16471.</title>
        <authorList>
            <person name="Hosoyama A."/>
            <person name="Uohara A."/>
            <person name="Ohji S."/>
            <person name="Ichikawa N."/>
        </authorList>
    </citation>
    <scope>NUCLEOTIDE SEQUENCE [LARGE SCALE GENOMIC DNA]</scope>
    <source>
        <strain evidence="10 12">NBRC 16471</strain>
    </source>
</reference>
<dbReference type="GO" id="GO:0042910">
    <property type="term" value="F:xenobiotic transmembrane transporter activity"/>
    <property type="evidence" value="ECO:0007669"/>
    <property type="project" value="TreeGrafter"/>
</dbReference>
<dbReference type="EMBL" id="BAMW01000024">
    <property type="protein sequence ID" value="GAN63334.1"/>
    <property type="molecule type" value="Genomic_DNA"/>
</dbReference>
<dbReference type="GO" id="GO:0008324">
    <property type="term" value="F:monoatomic cation transmembrane transporter activity"/>
    <property type="evidence" value="ECO:0007669"/>
    <property type="project" value="InterPro"/>
</dbReference>
<feature type="transmembrane region" description="Helical" evidence="8">
    <location>
        <begin position="858"/>
        <end position="877"/>
    </location>
</feature>
<sequence>MLEFIRRNAFMLLGLVAALFIGGLLTIPGLPVEPVPDISPQQVMVSVTAPGLATEEVERLITFPLESSLTGIPGVVDLRSISRTGVSAVYLQFGDSTDIEIDRSRVSQRLLLARDAISVPGISIAMGPLATGMGEIMQIQIKGDGYSLMDLNRIMTWTVVPQLRLVPGVVDVNVNGGAEETFQLTLDPSRMIAFGVSVRDIMQAIDSNNASAGGGWIAHQDEQQVIVARARVGGLAALGAIPVKMGRAGHVIRVRDMGVVETGARTRLGAVTRDGQGEIVNGVVLMQNGASSNATLAAINEALPGIRKSLPAGVTLDPFYTRATLTSETIGTVKENLALGAGLVVVVLVLVLGDWRAAIVIASVIPAALVFAMAGMRWFGVSANLLSLGAIDFGMIVDSSLVVVEHLLATSDKASDRRTFRDLARSALAVVIRPVSFAILIIILVYLPILTLEGIEGKMFRPMAQTVIMALVASLLYCIVCVPTVAALVMRFGGEDRETRFLRFIRRYYEPALAWSEHHGRLLIAITAGAFMIAVFLATRLGGEFVPQLDEGALLVTSMRLPSASLDTVVRGVTEQERILKSFPDVATVVSNTGTSAIPTDPMGTGETDTFIFLKPRGQWKTARTEAGIVEKMSEALAERLPDADYSWTQPIQMRMDDLLSGVRTQLAISIYGDDLETLSGLADETVAAVNSVRGAADVTSAGEGTVPYMHVDVDRDAAARLGVAVPDILQTIEAVGGRIGTTVTLDEAIIPTQVRFVHDAVRSADRIGRLQVRRADGNGWVLLGDVAHISILNGTSRIDRDSLRRRVIVQANVRGRDVASFVSEARKAVTDKVHLPPGYRMAWSGQFRNLESAMHRLGVVLPIVLALIFGLLVAALSSFGMAALVFVNLPVAATGGIVALVLRGMPFSIAAGIGFIALFGVAILNGVVLMSQIANYRQEGMDAAKAAFEAARVRLRPVIATASVASLGFFPMAFSGSAGAEVERPLATVVIGGLMSSTLLTLLVLPSLYALAFGRGTRRSSDAVQS</sequence>
<dbReference type="NCBIfam" id="TIGR00914">
    <property type="entry name" value="2A0601"/>
    <property type="match status" value="1"/>
</dbReference>
<dbReference type="RefSeq" id="WP_048845831.1">
    <property type="nucleotide sequence ID" value="NZ_BAMW01000024.1"/>
</dbReference>
<evidence type="ECO:0000313" key="12">
    <source>
        <dbReference type="Proteomes" id="UP000321104"/>
    </source>
</evidence>
<dbReference type="PANTHER" id="PTHR32063">
    <property type="match status" value="1"/>
</dbReference>
<dbReference type="Gene3D" id="3.30.70.1430">
    <property type="entry name" value="Multidrug efflux transporter AcrB pore domain"/>
    <property type="match status" value="2"/>
</dbReference>
<evidence type="ECO:0000256" key="5">
    <source>
        <dbReference type="ARBA" id="ARBA00022692"/>
    </source>
</evidence>
<feature type="transmembrane region" description="Helical" evidence="8">
    <location>
        <begin position="428"/>
        <end position="447"/>
    </location>
</feature>
<keyword evidence="6 8" id="KW-1133">Transmembrane helix</keyword>
<gene>
    <name evidence="9" type="ORF">Abin_024_119</name>
    <name evidence="10" type="ORF">AIN02nite_18620</name>
</gene>
<feature type="transmembrane region" description="Helical" evidence="8">
    <location>
        <begin position="336"/>
        <end position="352"/>
    </location>
</feature>
<proteinExistence type="inferred from homology"/>
<evidence type="ECO:0000256" key="3">
    <source>
        <dbReference type="ARBA" id="ARBA00022448"/>
    </source>
</evidence>
<dbReference type="Proteomes" id="UP000321104">
    <property type="component" value="Unassembled WGS sequence"/>
</dbReference>
<dbReference type="InterPro" id="IPR027463">
    <property type="entry name" value="AcrB_DN_DC_subdom"/>
</dbReference>
<dbReference type="Gene3D" id="1.20.1640.10">
    <property type="entry name" value="Multidrug efflux transporter AcrB transmembrane domain"/>
    <property type="match status" value="2"/>
</dbReference>
<evidence type="ECO:0000256" key="4">
    <source>
        <dbReference type="ARBA" id="ARBA00022475"/>
    </source>
</evidence>
<dbReference type="SUPFAM" id="SSF82714">
    <property type="entry name" value="Multidrug efflux transporter AcrB TolC docking domain, DN and DC subdomains"/>
    <property type="match status" value="2"/>
</dbReference>
<organism evidence="10 12">
    <name type="scientific">Acetobacter indonesiensis</name>
    <dbReference type="NCBI Taxonomy" id="104101"/>
    <lineage>
        <taxon>Bacteria</taxon>
        <taxon>Pseudomonadati</taxon>
        <taxon>Pseudomonadota</taxon>
        <taxon>Alphaproteobacteria</taxon>
        <taxon>Acetobacterales</taxon>
        <taxon>Acetobacteraceae</taxon>
        <taxon>Acetobacter</taxon>
    </lineage>
</organism>
<dbReference type="AlphaFoldDB" id="A0A6N3T8B7"/>
<dbReference type="SUPFAM" id="SSF82866">
    <property type="entry name" value="Multidrug efflux transporter AcrB transmembrane domain"/>
    <property type="match status" value="2"/>
</dbReference>
<evidence type="ECO:0000256" key="2">
    <source>
        <dbReference type="ARBA" id="ARBA00010942"/>
    </source>
</evidence>
<dbReference type="SUPFAM" id="SSF82693">
    <property type="entry name" value="Multidrug efflux transporter AcrB pore domain, PN1, PN2, PC1 and PC2 subdomains"/>
    <property type="match status" value="2"/>
</dbReference>
<dbReference type="Gene3D" id="3.30.2090.10">
    <property type="entry name" value="Multidrug efflux transporter AcrB TolC docking domain, DN and DC subdomains"/>
    <property type="match status" value="2"/>
</dbReference>
<keyword evidence="7 8" id="KW-0472">Membrane</keyword>
<feature type="transmembrane region" description="Helical" evidence="8">
    <location>
        <begin position="884"/>
        <end position="903"/>
    </location>
</feature>
<dbReference type="GO" id="GO:0005886">
    <property type="term" value="C:plasma membrane"/>
    <property type="evidence" value="ECO:0007669"/>
    <property type="project" value="UniProtKB-SubCell"/>
</dbReference>
<dbReference type="InterPro" id="IPR001036">
    <property type="entry name" value="Acrflvin-R"/>
</dbReference>
<comment type="subcellular location">
    <subcellularLocation>
        <location evidence="1">Cell membrane</location>
        <topology evidence="1">Multi-pass membrane protein</topology>
    </subcellularLocation>
</comment>
<feature type="transmembrane region" description="Helical" evidence="8">
    <location>
        <begin position="385"/>
        <end position="408"/>
    </location>
</feature>
<dbReference type="PANTHER" id="PTHR32063:SF24">
    <property type="entry name" value="CATION EFFLUX SYSTEM (ACRB_ACRD_ACRF FAMILY)"/>
    <property type="match status" value="1"/>
</dbReference>
<evidence type="ECO:0000256" key="8">
    <source>
        <dbReference type="SAM" id="Phobius"/>
    </source>
</evidence>
<feature type="transmembrane region" description="Helical" evidence="8">
    <location>
        <begin position="956"/>
        <end position="975"/>
    </location>
</feature>
<feature type="transmembrane region" description="Helical" evidence="8">
    <location>
        <begin position="359"/>
        <end position="379"/>
    </location>
</feature>
<keyword evidence="4" id="KW-1003">Cell membrane</keyword>
<keyword evidence="3" id="KW-0813">Transport</keyword>
<dbReference type="Gene3D" id="3.30.70.1440">
    <property type="entry name" value="Multidrug efflux transporter AcrB pore domain"/>
    <property type="match status" value="1"/>
</dbReference>
<evidence type="ECO:0000256" key="6">
    <source>
        <dbReference type="ARBA" id="ARBA00022989"/>
    </source>
</evidence>
<feature type="transmembrane region" description="Helical" evidence="8">
    <location>
        <begin position="467"/>
        <end position="490"/>
    </location>
</feature>
<dbReference type="Pfam" id="PF00873">
    <property type="entry name" value="ACR_tran"/>
    <property type="match status" value="1"/>
</dbReference>